<dbReference type="GO" id="GO:0006895">
    <property type="term" value="P:Golgi to endosome transport"/>
    <property type="evidence" value="ECO:0007669"/>
    <property type="project" value="InterPro"/>
</dbReference>
<dbReference type="Pfam" id="PF24598">
    <property type="entry name" value="DOP1_C"/>
    <property type="match status" value="1"/>
</dbReference>
<dbReference type="RefSeq" id="XP_020895718.2">
    <property type="nucleotide sequence ID" value="XM_021040059.2"/>
</dbReference>
<accession>A0A913WXR6</accession>
<keyword evidence="3" id="KW-1185">Reference proteome</keyword>
<dbReference type="OrthoDB" id="297643at2759"/>
<dbReference type="GeneID" id="110234673"/>
<organism evidence="2 3">
    <name type="scientific">Exaiptasia diaphana</name>
    <name type="common">Tropical sea anemone</name>
    <name type="synonym">Aiptasia pulchella</name>
    <dbReference type="NCBI Taxonomy" id="2652724"/>
    <lineage>
        <taxon>Eukaryota</taxon>
        <taxon>Metazoa</taxon>
        <taxon>Cnidaria</taxon>
        <taxon>Anthozoa</taxon>
        <taxon>Hexacorallia</taxon>
        <taxon>Actiniaria</taxon>
        <taxon>Aiptasiidae</taxon>
        <taxon>Exaiptasia</taxon>
    </lineage>
</organism>
<dbReference type="OMA" id="HRQGTHQ"/>
<dbReference type="InterPro" id="IPR040314">
    <property type="entry name" value="DOP1"/>
</dbReference>
<name>A0A913WXR6_EXADI</name>
<reference evidence="2" key="1">
    <citation type="submission" date="2022-11" db="UniProtKB">
        <authorList>
            <consortium name="EnsemblMetazoa"/>
        </authorList>
    </citation>
    <scope>IDENTIFICATION</scope>
</reference>
<dbReference type="GO" id="GO:0005829">
    <property type="term" value="C:cytosol"/>
    <property type="evidence" value="ECO:0007669"/>
    <property type="project" value="GOC"/>
</dbReference>
<dbReference type="PANTHER" id="PTHR14042">
    <property type="entry name" value="DOPEY-RELATED"/>
    <property type="match status" value="1"/>
</dbReference>
<dbReference type="PANTHER" id="PTHR14042:SF24">
    <property type="entry name" value="PROTEIN DOPEY-1 HOMOLOG"/>
    <property type="match status" value="1"/>
</dbReference>
<dbReference type="AlphaFoldDB" id="A0A913WXR6"/>
<evidence type="ECO:0000313" key="2">
    <source>
        <dbReference type="EnsemblMetazoa" id="XP_020895718.2"/>
    </source>
</evidence>
<evidence type="ECO:0000259" key="1">
    <source>
        <dbReference type="Pfam" id="PF24598"/>
    </source>
</evidence>
<evidence type="ECO:0000313" key="3">
    <source>
        <dbReference type="Proteomes" id="UP000887567"/>
    </source>
</evidence>
<dbReference type="KEGG" id="epa:110234673"/>
<dbReference type="EnsemblMetazoa" id="XM_021040059.2">
    <property type="protein sequence ID" value="XP_020895718.2"/>
    <property type="gene ID" value="LOC110234673"/>
</dbReference>
<sequence length="277" mass="31777">MLSFSQEMEQRAHLLKKLAFVIFCSESDQYQYCLPEIQERLAECIRLPQAPVLHEQVFLALRVLLLRMSPQHLTSLWPVIISETVHVMLQLESDLSTDDKSHDQRMLISETLLGTNGYVSYSQEKWLGLYLAAFKLLDLTLSLPGDRLPHFQMYRWAFEGGEVNCSSAMTTKSASGDGKTEKVTIFKPHIARIWKLLRKRCRKPEDITDLQRTSGRPLLTMYQIKSLDQLLPFLKCLSKPNRSELVAEDSKTKGGSQGVVLFERIVERDFLESLIAD</sequence>
<protein>
    <recommendedName>
        <fullName evidence="1">DOP1-like C-terminal domain-containing protein</fullName>
    </recommendedName>
</protein>
<dbReference type="GO" id="GO:0005802">
    <property type="term" value="C:trans-Golgi network"/>
    <property type="evidence" value="ECO:0007669"/>
    <property type="project" value="TreeGrafter"/>
</dbReference>
<dbReference type="Proteomes" id="UP000887567">
    <property type="component" value="Unplaced"/>
</dbReference>
<proteinExistence type="predicted"/>
<dbReference type="GO" id="GO:0005768">
    <property type="term" value="C:endosome"/>
    <property type="evidence" value="ECO:0007669"/>
    <property type="project" value="TreeGrafter"/>
</dbReference>
<dbReference type="InterPro" id="IPR056457">
    <property type="entry name" value="DOP1_C"/>
</dbReference>
<feature type="domain" description="DOP1-like C-terminal" evidence="1">
    <location>
        <begin position="5"/>
        <end position="238"/>
    </location>
</feature>